<keyword evidence="2" id="KW-0732">Signal</keyword>
<reference evidence="3" key="1">
    <citation type="submission" date="2019-11" db="EMBL/GenBank/DDBJ databases">
        <authorList>
            <person name="Feng L."/>
        </authorList>
    </citation>
    <scope>NUCLEOTIDE SEQUENCE</scope>
    <source>
        <strain evidence="3">VdisparLFYP95</strain>
    </source>
</reference>
<dbReference type="AlphaFoldDB" id="A0A6N3AUB9"/>
<name>A0A6N3AUB9_9FIRM</name>
<feature type="transmembrane region" description="Helical" evidence="1">
    <location>
        <begin position="182"/>
        <end position="203"/>
    </location>
</feature>
<protein>
    <recommendedName>
        <fullName evidence="4">DUF3153 domain-containing protein</fullName>
    </recommendedName>
</protein>
<proteinExistence type="predicted"/>
<evidence type="ECO:0000256" key="1">
    <source>
        <dbReference type="SAM" id="Phobius"/>
    </source>
</evidence>
<feature type="signal peptide" evidence="2">
    <location>
        <begin position="1"/>
        <end position="22"/>
    </location>
</feature>
<keyword evidence="1" id="KW-0472">Membrane</keyword>
<evidence type="ECO:0008006" key="4">
    <source>
        <dbReference type="Google" id="ProtNLM"/>
    </source>
</evidence>
<keyword evidence="1" id="KW-0812">Transmembrane</keyword>
<feature type="chain" id="PRO_5026725998" description="DUF3153 domain-containing protein" evidence="2">
    <location>
        <begin position="23"/>
        <end position="213"/>
    </location>
</feature>
<dbReference type="RefSeq" id="WP_119206242.1">
    <property type="nucleotide sequence ID" value="NZ_CACRUF010000018.1"/>
</dbReference>
<organism evidence="3">
    <name type="scientific">Veillonella dispar</name>
    <dbReference type="NCBI Taxonomy" id="39778"/>
    <lineage>
        <taxon>Bacteria</taxon>
        <taxon>Bacillati</taxon>
        <taxon>Bacillota</taxon>
        <taxon>Negativicutes</taxon>
        <taxon>Veillonellales</taxon>
        <taxon>Veillonellaceae</taxon>
        <taxon>Veillonella</taxon>
    </lineage>
</organism>
<dbReference type="EMBL" id="CACRUF010000018">
    <property type="protein sequence ID" value="VYT93220.1"/>
    <property type="molecule type" value="Genomic_DNA"/>
</dbReference>
<sequence length="213" mass="23371">MRKLSLMILSLCMLLLSGCATIDSDVKIDSDGSGTWNAQINSQAGPLPKDSITEIINEYNIQDYTIKALDDQGKEITVDNGDETPYNVWTVNSKFNNVEELNKVRDAMTLRNKNQGPLLALEKTTSGTYIVDLGTSQGKTTVTVSGEIDPASVQTGTLTDKNTVTFTQNSHIRFIFKPSHGWLFYIGIGVAIVAVIGGGYIFYLRRKYYGDAA</sequence>
<accession>A0A6N3AUB9</accession>
<gene>
    <name evidence="3" type="ORF">VDLFYP95_01081</name>
</gene>
<evidence type="ECO:0000313" key="3">
    <source>
        <dbReference type="EMBL" id="VYT93220.1"/>
    </source>
</evidence>
<keyword evidence="1" id="KW-1133">Transmembrane helix</keyword>
<dbReference type="PROSITE" id="PS51257">
    <property type="entry name" value="PROKAR_LIPOPROTEIN"/>
    <property type="match status" value="1"/>
</dbReference>
<evidence type="ECO:0000256" key="2">
    <source>
        <dbReference type="SAM" id="SignalP"/>
    </source>
</evidence>